<sequence length="231" mass="26342">MAKKLAILSLAIICMFIAYVLIPKREFLVQVFPLSATEKLMAYDDLSDGGSSKAKMELSDSVLDFRCTLGMDTSKGAWCGVIWQFNYENWSLVDSILLDVYSETETEIIAKVWTYDPDVTNKDSLTTFRQLLKEIPLKKGENHIAIPFQEFYVPDFWFQKNGVAKELMQRHKEHVSRFEVTPGWDVKRGEPMHFRFTKIAAKGTGSIELAIFLIACVVIVVIALGFLKKKK</sequence>
<accession>A0ABX5LJI1</accession>
<keyword evidence="1" id="KW-0472">Membrane</keyword>
<protein>
    <submittedName>
        <fullName evidence="2">Complex I intermediate-associated protein 30 (CIA30)</fullName>
    </submittedName>
</protein>
<evidence type="ECO:0000256" key="1">
    <source>
        <dbReference type="SAM" id="Phobius"/>
    </source>
</evidence>
<evidence type="ECO:0000313" key="2">
    <source>
        <dbReference type="EMBL" id="PWK95564.1"/>
    </source>
</evidence>
<evidence type="ECO:0000313" key="3">
    <source>
        <dbReference type="Proteomes" id="UP000245523"/>
    </source>
</evidence>
<reference evidence="2 3" key="1">
    <citation type="submission" date="2018-05" db="EMBL/GenBank/DDBJ databases">
        <title>Animal gut microbial communities from fecal samples from Wisconsin, USA.</title>
        <authorList>
            <person name="Neumann A."/>
        </authorList>
    </citation>
    <scope>NUCLEOTIDE SEQUENCE [LARGE SCALE GENOMIC DNA]</scope>
    <source>
        <strain evidence="2 3">UWS4</strain>
    </source>
</reference>
<dbReference type="SUPFAM" id="SSF49785">
    <property type="entry name" value="Galactose-binding domain-like"/>
    <property type="match status" value="1"/>
</dbReference>
<organism evidence="2 3">
    <name type="scientific">Hallerella porci</name>
    <dbReference type="NCBI Taxonomy" id="1945871"/>
    <lineage>
        <taxon>Bacteria</taxon>
        <taxon>Pseudomonadati</taxon>
        <taxon>Fibrobacterota</taxon>
        <taxon>Fibrobacteria</taxon>
        <taxon>Fibrobacterales</taxon>
        <taxon>Fibrobacteraceae</taxon>
        <taxon>Hallerella</taxon>
    </lineage>
</organism>
<dbReference type="EMBL" id="QGHD01000018">
    <property type="protein sequence ID" value="PWK95564.1"/>
    <property type="molecule type" value="Genomic_DNA"/>
</dbReference>
<dbReference type="InterPro" id="IPR008979">
    <property type="entry name" value="Galactose-bd-like_sf"/>
</dbReference>
<comment type="caution">
    <text evidence="2">The sequence shown here is derived from an EMBL/GenBank/DDBJ whole genome shotgun (WGS) entry which is preliminary data.</text>
</comment>
<feature type="transmembrane region" description="Helical" evidence="1">
    <location>
        <begin position="209"/>
        <end position="227"/>
    </location>
</feature>
<keyword evidence="1" id="KW-1133">Transmembrane helix</keyword>
<keyword evidence="3" id="KW-1185">Reference proteome</keyword>
<dbReference type="RefSeq" id="WP_158275897.1">
    <property type="nucleotide sequence ID" value="NZ_JAXEIU010000040.1"/>
</dbReference>
<gene>
    <name evidence="2" type="ORF">B0H50_11814</name>
</gene>
<dbReference type="Proteomes" id="UP000245523">
    <property type="component" value="Unassembled WGS sequence"/>
</dbReference>
<name>A0ABX5LJI1_9BACT</name>
<keyword evidence="1" id="KW-0812">Transmembrane</keyword>
<proteinExistence type="predicted"/>